<sequence>MITTITHINTQLYFDFLKLGDTILKTRFFYLDLTKPDPFYITAVLSGILQFIASKMMMPAIEKAEKAAEKTPGKMDDLAYNMQQQSLYMMPVMSVIIGVTLPAGIMLYIVTTTLFSIVQNYCINGWGGVKPWIDKIKLWKRKN</sequence>
<dbReference type="AlphaFoldDB" id="A0A1F4U1Z6"/>
<dbReference type="GO" id="GO:0051205">
    <property type="term" value="P:protein insertion into membrane"/>
    <property type="evidence" value="ECO:0007669"/>
    <property type="project" value="TreeGrafter"/>
</dbReference>
<evidence type="ECO:0000256" key="1">
    <source>
        <dbReference type="ARBA" id="ARBA00004141"/>
    </source>
</evidence>
<comment type="similarity">
    <text evidence="5">Belongs to the OXA1/ALB3/YidC family.</text>
</comment>
<organism evidence="8 9">
    <name type="scientific">candidate division WWE3 bacterium RBG_13_37_7</name>
    <dbReference type="NCBI Taxonomy" id="1802609"/>
    <lineage>
        <taxon>Bacteria</taxon>
        <taxon>Katanobacteria</taxon>
    </lineage>
</organism>
<evidence type="ECO:0000256" key="2">
    <source>
        <dbReference type="ARBA" id="ARBA00022692"/>
    </source>
</evidence>
<evidence type="ECO:0000256" key="4">
    <source>
        <dbReference type="ARBA" id="ARBA00023136"/>
    </source>
</evidence>
<name>A0A1F4U1Z6_UNCKA</name>
<keyword evidence="2 5" id="KW-0812">Transmembrane</keyword>
<proteinExistence type="inferred from homology"/>
<feature type="transmembrane region" description="Helical" evidence="6">
    <location>
        <begin position="39"/>
        <end position="58"/>
    </location>
</feature>
<evidence type="ECO:0000313" key="8">
    <source>
        <dbReference type="EMBL" id="OGC38966.1"/>
    </source>
</evidence>
<feature type="transmembrane region" description="Helical" evidence="6">
    <location>
        <begin position="87"/>
        <end position="110"/>
    </location>
</feature>
<dbReference type="EMBL" id="MEUS01000007">
    <property type="protein sequence ID" value="OGC38966.1"/>
    <property type="molecule type" value="Genomic_DNA"/>
</dbReference>
<gene>
    <name evidence="8" type="ORF">A3K42_00420</name>
</gene>
<keyword evidence="3 6" id="KW-1133">Transmembrane helix</keyword>
<dbReference type="InterPro" id="IPR001708">
    <property type="entry name" value="YidC/ALB3/OXA1/COX18"/>
</dbReference>
<accession>A0A1F4U1Z6</accession>
<reference evidence="8 9" key="1">
    <citation type="journal article" date="2016" name="Nat. Commun.">
        <title>Thousands of microbial genomes shed light on interconnected biogeochemical processes in an aquifer system.</title>
        <authorList>
            <person name="Anantharaman K."/>
            <person name="Brown C.T."/>
            <person name="Hug L.A."/>
            <person name="Sharon I."/>
            <person name="Castelle C.J."/>
            <person name="Probst A.J."/>
            <person name="Thomas B.C."/>
            <person name="Singh A."/>
            <person name="Wilkins M.J."/>
            <person name="Karaoz U."/>
            <person name="Brodie E.L."/>
            <person name="Williams K.H."/>
            <person name="Hubbard S.S."/>
            <person name="Banfield J.F."/>
        </authorList>
    </citation>
    <scope>NUCLEOTIDE SEQUENCE [LARGE SCALE GENOMIC DNA]</scope>
</reference>
<feature type="domain" description="Membrane insertase YidC/Oxa/ALB C-terminal" evidence="7">
    <location>
        <begin position="24"/>
        <end position="124"/>
    </location>
</feature>
<comment type="subcellular location">
    <subcellularLocation>
        <location evidence="1 5">Membrane</location>
        <topology evidence="1 5">Multi-pass membrane protein</topology>
    </subcellularLocation>
</comment>
<dbReference type="GO" id="GO:0032977">
    <property type="term" value="F:membrane insertase activity"/>
    <property type="evidence" value="ECO:0007669"/>
    <property type="project" value="InterPro"/>
</dbReference>
<evidence type="ECO:0000313" key="9">
    <source>
        <dbReference type="Proteomes" id="UP000178270"/>
    </source>
</evidence>
<comment type="caution">
    <text evidence="8">The sequence shown here is derived from an EMBL/GenBank/DDBJ whole genome shotgun (WGS) entry which is preliminary data.</text>
</comment>
<dbReference type="PANTHER" id="PTHR12428">
    <property type="entry name" value="OXA1"/>
    <property type="match status" value="1"/>
</dbReference>
<dbReference type="PANTHER" id="PTHR12428:SF65">
    <property type="entry name" value="CYTOCHROME C OXIDASE ASSEMBLY PROTEIN COX18, MITOCHONDRIAL"/>
    <property type="match status" value="1"/>
</dbReference>
<dbReference type="Pfam" id="PF02096">
    <property type="entry name" value="60KD_IMP"/>
    <property type="match status" value="1"/>
</dbReference>
<dbReference type="GO" id="GO:0005886">
    <property type="term" value="C:plasma membrane"/>
    <property type="evidence" value="ECO:0007669"/>
    <property type="project" value="TreeGrafter"/>
</dbReference>
<keyword evidence="4 6" id="KW-0472">Membrane</keyword>
<protein>
    <recommendedName>
        <fullName evidence="7">Membrane insertase YidC/Oxa/ALB C-terminal domain-containing protein</fullName>
    </recommendedName>
</protein>
<evidence type="ECO:0000256" key="6">
    <source>
        <dbReference type="SAM" id="Phobius"/>
    </source>
</evidence>
<dbReference type="Proteomes" id="UP000178270">
    <property type="component" value="Unassembled WGS sequence"/>
</dbReference>
<evidence type="ECO:0000256" key="3">
    <source>
        <dbReference type="ARBA" id="ARBA00022989"/>
    </source>
</evidence>
<evidence type="ECO:0000259" key="7">
    <source>
        <dbReference type="Pfam" id="PF02096"/>
    </source>
</evidence>
<evidence type="ECO:0000256" key="5">
    <source>
        <dbReference type="RuleBase" id="RU003945"/>
    </source>
</evidence>
<dbReference type="InterPro" id="IPR028055">
    <property type="entry name" value="YidC/Oxa/ALB_C"/>
</dbReference>